<sequence>MKLKTVLMGAAATLAMAPAAFAERGSDGQLNMILWQAPSTMNPYLSGGTKEMIASSLTLEPLAGYDPDGNLYPRLAAEIPSLENGGISEDMTSVTWKLREDVKWSDGTDFTADDVVFSAEYCMHPEGGCSQLAKFEGVQSVEAVDDNTVRITFTGPRSDPFTTFVGSQSPIIQRAQFENCLGADAPTCTDQNFMPVGTGGFRVTQFLTNDTISLEANPEYRDPDKPAFATVLVKGGGDAAGAARSVLETGEFDYAWNTQLAPDVIAGMEAAGRGQVSAAFGSLVERIHVNLTDPSSSHPEGERSTAQHPHPFLTDPAVRQALSMAIDRELLVEIGYGPAGQPTCNYVPAPEAWASDNTDCLQQDIEGANALLDEAGWERGPNGIRAKDGVELRMLYQTSVNAVRQDFQALIKQWWSEIGIETELKAVDASVFFGSDAGSPDTLQKFYADVQMYADNFDGVNPTPYLSKWTCNKAPSPANQWQGENISRFCDEEYDRLVAELGSVSDEAEASELGRRMNDKLTKDSNAIIPLVYRGTASAHSNTLGGVQLNAWDSEIWNTADWYRVQE</sequence>
<dbReference type="EMBL" id="FMVT01000012">
    <property type="protein sequence ID" value="SCY86876.1"/>
    <property type="molecule type" value="Genomic_DNA"/>
</dbReference>
<dbReference type="InterPro" id="IPR030678">
    <property type="entry name" value="Peptide/Ni-bd"/>
</dbReference>
<dbReference type="GO" id="GO:1904680">
    <property type="term" value="F:peptide transmembrane transporter activity"/>
    <property type="evidence" value="ECO:0007669"/>
    <property type="project" value="TreeGrafter"/>
</dbReference>
<dbReference type="Proteomes" id="UP000199502">
    <property type="component" value="Unassembled WGS sequence"/>
</dbReference>
<dbReference type="PANTHER" id="PTHR30290">
    <property type="entry name" value="PERIPLASMIC BINDING COMPONENT OF ABC TRANSPORTER"/>
    <property type="match status" value="1"/>
</dbReference>
<comment type="similarity">
    <text evidence="2">Belongs to the bacterial solute-binding protein 5 family.</text>
</comment>
<feature type="chain" id="PRO_5011585342" evidence="4">
    <location>
        <begin position="23"/>
        <end position="567"/>
    </location>
</feature>
<gene>
    <name evidence="6" type="ORF">SAMN05660710_03183</name>
</gene>
<dbReference type="PANTHER" id="PTHR30290:SF65">
    <property type="entry name" value="MONOACYL PHOSPHATIDYLINOSITOL TETRAMANNOSIDE-BINDING PROTEIN LPQW-RELATED"/>
    <property type="match status" value="1"/>
</dbReference>
<evidence type="ECO:0000256" key="4">
    <source>
        <dbReference type="SAM" id="SignalP"/>
    </source>
</evidence>
<evidence type="ECO:0000256" key="2">
    <source>
        <dbReference type="ARBA" id="ARBA00005695"/>
    </source>
</evidence>
<dbReference type="SUPFAM" id="SSF53850">
    <property type="entry name" value="Periplasmic binding protein-like II"/>
    <property type="match status" value="1"/>
</dbReference>
<protein>
    <submittedName>
        <fullName evidence="6">Peptide/nickel transport system substrate-binding protein</fullName>
    </submittedName>
</protein>
<evidence type="ECO:0000256" key="1">
    <source>
        <dbReference type="ARBA" id="ARBA00004418"/>
    </source>
</evidence>
<dbReference type="GO" id="GO:0043190">
    <property type="term" value="C:ATP-binding cassette (ABC) transporter complex"/>
    <property type="evidence" value="ECO:0007669"/>
    <property type="project" value="InterPro"/>
</dbReference>
<dbReference type="Pfam" id="PF00496">
    <property type="entry name" value="SBP_bac_5"/>
    <property type="match status" value="1"/>
</dbReference>
<dbReference type="OrthoDB" id="9803988at2"/>
<evidence type="ECO:0000259" key="5">
    <source>
        <dbReference type="Pfam" id="PF00496"/>
    </source>
</evidence>
<dbReference type="GO" id="GO:0030288">
    <property type="term" value="C:outer membrane-bounded periplasmic space"/>
    <property type="evidence" value="ECO:0007669"/>
    <property type="project" value="UniProtKB-ARBA"/>
</dbReference>
<dbReference type="InterPro" id="IPR039424">
    <property type="entry name" value="SBP_5"/>
</dbReference>
<dbReference type="InterPro" id="IPR000914">
    <property type="entry name" value="SBP_5_dom"/>
</dbReference>
<dbReference type="AlphaFoldDB" id="A0A1G5JEV0"/>
<feature type="region of interest" description="Disordered" evidence="3">
    <location>
        <begin position="291"/>
        <end position="312"/>
    </location>
</feature>
<name>A0A1G5JEV0_9RHOB</name>
<evidence type="ECO:0000256" key="3">
    <source>
        <dbReference type="SAM" id="MobiDB-lite"/>
    </source>
</evidence>
<comment type="subcellular location">
    <subcellularLocation>
        <location evidence="1">Periplasm</location>
    </subcellularLocation>
</comment>
<evidence type="ECO:0000313" key="6">
    <source>
        <dbReference type="EMBL" id="SCY86876.1"/>
    </source>
</evidence>
<organism evidence="6 7">
    <name type="scientific">Paracoccus tibetensis</name>
    <dbReference type="NCBI Taxonomy" id="336292"/>
    <lineage>
        <taxon>Bacteria</taxon>
        <taxon>Pseudomonadati</taxon>
        <taxon>Pseudomonadota</taxon>
        <taxon>Alphaproteobacteria</taxon>
        <taxon>Rhodobacterales</taxon>
        <taxon>Paracoccaceae</taxon>
        <taxon>Paracoccus</taxon>
    </lineage>
</organism>
<dbReference type="CDD" id="cd08513">
    <property type="entry name" value="PBP2_thermophilic_Hb8_like"/>
    <property type="match status" value="1"/>
</dbReference>
<dbReference type="RefSeq" id="WP_090746862.1">
    <property type="nucleotide sequence ID" value="NZ_FMVT01000012.1"/>
</dbReference>
<dbReference type="GO" id="GO:0015833">
    <property type="term" value="P:peptide transport"/>
    <property type="evidence" value="ECO:0007669"/>
    <property type="project" value="TreeGrafter"/>
</dbReference>
<keyword evidence="7" id="KW-1185">Reference proteome</keyword>
<keyword evidence="4" id="KW-0732">Signal</keyword>
<dbReference type="Gene3D" id="3.10.105.10">
    <property type="entry name" value="Dipeptide-binding Protein, Domain 3"/>
    <property type="match status" value="1"/>
</dbReference>
<proteinExistence type="inferred from homology"/>
<feature type="signal peptide" evidence="4">
    <location>
        <begin position="1"/>
        <end position="22"/>
    </location>
</feature>
<dbReference type="STRING" id="336292.SAMN05660710_03183"/>
<evidence type="ECO:0000313" key="7">
    <source>
        <dbReference type="Proteomes" id="UP000199502"/>
    </source>
</evidence>
<reference evidence="6 7" key="1">
    <citation type="submission" date="2016-10" db="EMBL/GenBank/DDBJ databases">
        <authorList>
            <person name="de Groot N.N."/>
        </authorList>
    </citation>
    <scope>NUCLEOTIDE SEQUENCE [LARGE SCALE GENOMIC DNA]</scope>
    <source>
        <strain evidence="6 7">CGMCC 1.8925</strain>
    </source>
</reference>
<dbReference type="PIRSF" id="PIRSF002741">
    <property type="entry name" value="MppA"/>
    <property type="match status" value="1"/>
</dbReference>
<dbReference type="Gene3D" id="3.40.190.10">
    <property type="entry name" value="Periplasmic binding protein-like II"/>
    <property type="match status" value="1"/>
</dbReference>
<accession>A0A1G5JEV0</accession>
<feature type="domain" description="Solute-binding protein family 5" evidence="5">
    <location>
        <begin position="71"/>
        <end position="471"/>
    </location>
</feature>